<dbReference type="PANTHER" id="PTHR44329:SF140">
    <property type="entry name" value="INACTIVE PROTEIN TYROSINE KINASE PTKL"/>
    <property type="match status" value="1"/>
</dbReference>
<feature type="region of interest" description="Disordered" evidence="1">
    <location>
        <begin position="604"/>
        <end position="626"/>
    </location>
</feature>
<evidence type="ECO:0000259" key="2">
    <source>
        <dbReference type="Pfam" id="PF01926"/>
    </source>
</evidence>
<dbReference type="SUPFAM" id="SSF52540">
    <property type="entry name" value="P-loop containing nucleoside triphosphate hydrolases"/>
    <property type="match status" value="1"/>
</dbReference>
<evidence type="ECO:0000313" key="5">
    <source>
        <dbReference type="Proteomes" id="UP000717328"/>
    </source>
</evidence>
<evidence type="ECO:0000256" key="1">
    <source>
        <dbReference type="SAM" id="MobiDB-lite"/>
    </source>
</evidence>
<dbReference type="Gene3D" id="3.40.50.300">
    <property type="entry name" value="P-loop containing nucleotide triphosphate hydrolases"/>
    <property type="match status" value="1"/>
</dbReference>
<dbReference type="GO" id="GO:0004674">
    <property type="term" value="F:protein serine/threonine kinase activity"/>
    <property type="evidence" value="ECO:0007669"/>
    <property type="project" value="TreeGrafter"/>
</dbReference>
<evidence type="ECO:0008006" key="6">
    <source>
        <dbReference type="Google" id="ProtNLM"/>
    </source>
</evidence>
<accession>A0A9P7FQ31</accession>
<dbReference type="EMBL" id="JABCKI010006145">
    <property type="protein sequence ID" value="KAG5635225.1"/>
    <property type="molecule type" value="Genomic_DNA"/>
</dbReference>
<proteinExistence type="predicted"/>
<name>A0A9P7FQ31_9AGAR</name>
<sequence length="626" mass="70610">MSSSLPRFPRGKNSTLARSSSSNLDNTIFILLGKTGAGKSAFINRAVGKEVSPVGHGLTTTTFTITAFQANHPKHPDKKITLVDTPGLGTGAREDYKIMKKLVKWLKESIPEKSRKVIIIYLVAIDRKLSEKSEVYMFPKKLIMHGVSTHSLIVTTKWENLYDMQLGHERRELISGRFSVEIPVHAFQNSGDSAWNIIDSVHGEVVDMSQFRLKLSGVLPRPPILDRLWSLLGFGSKTEDAVTHTSGLRLMMEAEHEDRPLDVLDNPVLIARLREVSTKLGTAFSETQEYRKLLACQGREAQALLDTFQSILRADLESGHRRRNLIYATKRLSVKSGLYPSPFILDDVEPLDEQAVASGAFADIRRGKFQGQLICLKVLRVFQKETYDKVTKAIAREGILWGQLSHPNLLPFWGIFKMNGQLSLVSPWVENGNVVEYIKSNPECNRLLLISCTGRHNRLRLAGEAGQPGGRDPSFLHLKVMKILTNQGLLTPRLRTSTLGRVFAWNLWKIFTGYAPFHNLTQDYLVIRKVSEGARPGLPENKEPYISMGLSSGMRRLMNDCWEHDPRKRPDCSQVLRRFEVMKPQDRRPLVGWKLGPAMRKDNLSESDAPLTLKGLEEILQREPPP</sequence>
<dbReference type="InterPro" id="IPR051681">
    <property type="entry name" value="Ser/Thr_Kinases-Pseudokinases"/>
</dbReference>
<comment type="caution">
    <text evidence="4">The sequence shown here is derived from an EMBL/GenBank/DDBJ whole genome shotgun (WGS) entry which is preliminary data.</text>
</comment>
<dbReference type="OrthoDB" id="4062651at2759"/>
<evidence type="ECO:0000313" key="4">
    <source>
        <dbReference type="EMBL" id="KAG5635225.1"/>
    </source>
</evidence>
<gene>
    <name evidence="4" type="ORF">H0H81_012003</name>
</gene>
<dbReference type="Proteomes" id="UP000717328">
    <property type="component" value="Unassembled WGS sequence"/>
</dbReference>
<dbReference type="AlphaFoldDB" id="A0A9P7FQ31"/>
<dbReference type="Gene3D" id="1.10.510.10">
    <property type="entry name" value="Transferase(Phosphotransferase) domain 1"/>
    <property type="match status" value="2"/>
</dbReference>
<dbReference type="CDD" id="cd00882">
    <property type="entry name" value="Ras_like_GTPase"/>
    <property type="match status" value="1"/>
</dbReference>
<feature type="non-terminal residue" evidence="4">
    <location>
        <position position="626"/>
    </location>
</feature>
<reference evidence="4" key="2">
    <citation type="submission" date="2021-10" db="EMBL/GenBank/DDBJ databases">
        <title>Phylogenomics reveals ancestral predisposition of the termite-cultivated fungus Termitomyces towards a domesticated lifestyle.</title>
        <authorList>
            <person name="Auxier B."/>
            <person name="Grum-Grzhimaylo A."/>
            <person name="Cardenas M.E."/>
            <person name="Lodge J.D."/>
            <person name="Laessoe T."/>
            <person name="Pedersen O."/>
            <person name="Smith M.E."/>
            <person name="Kuyper T.W."/>
            <person name="Franco-Molano E.A."/>
            <person name="Baroni T.J."/>
            <person name="Aanen D.K."/>
        </authorList>
    </citation>
    <scope>NUCLEOTIDE SEQUENCE</scope>
    <source>
        <strain evidence="4">D49</strain>
    </source>
</reference>
<reference evidence="4" key="1">
    <citation type="submission" date="2021-02" db="EMBL/GenBank/DDBJ databases">
        <authorList>
            <person name="Nieuwenhuis M."/>
            <person name="Van De Peppel L.J.J."/>
        </authorList>
    </citation>
    <scope>NUCLEOTIDE SEQUENCE</scope>
    <source>
        <strain evidence="4">D49</strain>
    </source>
</reference>
<dbReference type="GO" id="GO:0005525">
    <property type="term" value="F:GTP binding"/>
    <property type="evidence" value="ECO:0007669"/>
    <property type="project" value="InterPro"/>
</dbReference>
<organism evidence="4 5">
    <name type="scientific">Sphagnurus paluster</name>
    <dbReference type="NCBI Taxonomy" id="117069"/>
    <lineage>
        <taxon>Eukaryota</taxon>
        <taxon>Fungi</taxon>
        <taxon>Dikarya</taxon>
        <taxon>Basidiomycota</taxon>
        <taxon>Agaricomycotina</taxon>
        <taxon>Agaricomycetes</taxon>
        <taxon>Agaricomycetidae</taxon>
        <taxon>Agaricales</taxon>
        <taxon>Tricholomatineae</taxon>
        <taxon>Lyophyllaceae</taxon>
        <taxon>Sphagnurus</taxon>
    </lineage>
</organism>
<feature type="domain" description="Serine-threonine/tyrosine-protein kinase catalytic" evidence="3">
    <location>
        <begin position="354"/>
        <end position="443"/>
    </location>
</feature>
<feature type="region of interest" description="Disordered" evidence="1">
    <location>
        <begin position="1"/>
        <end position="20"/>
    </location>
</feature>
<dbReference type="Pfam" id="PF01926">
    <property type="entry name" value="MMR_HSR1"/>
    <property type="match status" value="1"/>
</dbReference>
<dbReference type="Pfam" id="PF07714">
    <property type="entry name" value="PK_Tyr_Ser-Thr"/>
    <property type="match status" value="1"/>
</dbReference>
<keyword evidence="5" id="KW-1185">Reference proteome</keyword>
<evidence type="ECO:0000259" key="3">
    <source>
        <dbReference type="Pfam" id="PF07714"/>
    </source>
</evidence>
<dbReference type="SUPFAM" id="SSF56112">
    <property type="entry name" value="Protein kinase-like (PK-like)"/>
    <property type="match status" value="2"/>
</dbReference>
<dbReference type="InterPro" id="IPR027417">
    <property type="entry name" value="P-loop_NTPase"/>
</dbReference>
<feature type="compositionally biased region" description="Basic and acidic residues" evidence="1">
    <location>
        <begin position="615"/>
        <end position="626"/>
    </location>
</feature>
<dbReference type="PANTHER" id="PTHR44329">
    <property type="entry name" value="SERINE/THREONINE-PROTEIN KINASE TNNI3K-RELATED"/>
    <property type="match status" value="1"/>
</dbReference>
<dbReference type="InterPro" id="IPR006073">
    <property type="entry name" value="GTP-bd"/>
</dbReference>
<protein>
    <recommendedName>
        <fullName evidence="6">Protein kinase domain-containing protein</fullName>
    </recommendedName>
</protein>
<feature type="domain" description="G" evidence="2">
    <location>
        <begin position="30"/>
        <end position="123"/>
    </location>
</feature>
<dbReference type="InterPro" id="IPR001245">
    <property type="entry name" value="Ser-Thr/Tyr_kinase_cat_dom"/>
</dbReference>
<dbReference type="InterPro" id="IPR011009">
    <property type="entry name" value="Kinase-like_dom_sf"/>
</dbReference>